<evidence type="ECO:0008006" key="3">
    <source>
        <dbReference type="Google" id="ProtNLM"/>
    </source>
</evidence>
<protein>
    <recommendedName>
        <fullName evidence="3">DUF3908 domain-containing protein</fullName>
    </recommendedName>
</protein>
<dbReference type="RefSeq" id="WP_011837990.1">
    <property type="nucleotide sequence ID" value="NZ_FQZS01000021.1"/>
</dbReference>
<evidence type="ECO:0000313" key="1">
    <source>
        <dbReference type="EMBL" id="SHJ22535.1"/>
    </source>
</evidence>
<reference evidence="1 2" key="1">
    <citation type="submission" date="2016-11" db="EMBL/GenBank/DDBJ databases">
        <authorList>
            <person name="Jaros S."/>
            <person name="Januszkiewicz K."/>
            <person name="Wedrychowicz H."/>
        </authorList>
    </citation>
    <scope>NUCLEOTIDE SEQUENCE [LARGE SCALE GENOMIC DNA]</scope>
    <source>
        <strain evidence="1 2">DSM 19022</strain>
    </source>
</reference>
<dbReference type="GeneID" id="35806155"/>
<dbReference type="STRING" id="1122184.SAMN02745176_02831"/>
<dbReference type="InterPro" id="IPR025020">
    <property type="entry name" value="DUF3908"/>
</dbReference>
<dbReference type="AlphaFoldDB" id="A0A1M6HK46"/>
<dbReference type="Proteomes" id="UP000184442">
    <property type="component" value="Unassembled WGS sequence"/>
</dbReference>
<dbReference type="Pfam" id="PF13048">
    <property type="entry name" value="DUF3908"/>
    <property type="match status" value="1"/>
</dbReference>
<evidence type="ECO:0000313" key="2">
    <source>
        <dbReference type="Proteomes" id="UP000184442"/>
    </source>
</evidence>
<accession>A0A1M6HK46</accession>
<proteinExistence type="predicted"/>
<gene>
    <name evidence="1" type="ORF">SAMN02745176_02831</name>
</gene>
<name>A0A1M6HK46_9FIRM</name>
<keyword evidence="2" id="KW-1185">Reference proteome</keyword>
<sequence>MNVDYKEIKDYFYKNRYWDNATRKYAEMFEKVSQIIDENDILCFYPKYLFVDEQILQLYFILKNNKFIKVWINEEKRIVMQFLNMNKIKNVIYECPLGDYGDYRLTLLFEEKAEEITFNSKEDTNERWKYKFNEAICNMAKCFATI</sequence>
<organism evidence="1 2">
    <name type="scientific">Lutispora thermophila DSM 19022</name>
    <dbReference type="NCBI Taxonomy" id="1122184"/>
    <lineage>
        <taxon>Bacteria</taxon>
        <taxon>Bacillati</taxon>
        <taxon>Bacillota</taxon>
        <taxon>Clostridia</taxon>
        <taxon>Lutisporales</taxon>
        <taxon>Lutisporaceae</taxon>
        <taxon>Lutispora</taxon>
    </lineage>
</organism>
<dbReference type="OrthoDB" id="2081658at2"/>
<dbReference type="EMBL" id="FQZS01000021">
    <property type="protein sequence ID" value="SHJ22535.1"/>
    <property type="molecule type" value="Genomic_DNA"/>
</dbReference>